<dbReference type="FunFam" id="3.40.50.1820:FF:000042">
    <property type="entry name" value="probable strigolactone esterase DAD2"/>
    <property type="match status" value="1"/>
</dbReference>
<comment type="similarity">
    <text evidence="1">Belongs to the AB hydrolase superfamily.</text>
</comment>
<evidence type="ECO:0000259" key="3">
    <source>
        <dbReference type="Pfam" id="PF12697"/>
    </source>
</evidence>
<comment type="caution">
    <text evidence="4">The sequence shown here is derived from an EMBL/GenBank/DDBJ whole genome shotgun (WGS) entry which is preliminary data.</text>
</comment>
<feature type="domain" description="AB hydrolase-1" evidence="3">
    <location>
        <begin position="20"/>
        <end position="232"/>
    </location>
</feature>
<dbReference type="AlphaFoldDB" id="A0ABD3DD60"/>
<name>A0ABD3DD60_9LAMI</name>
<reference evidence="5 6" key="1">
    <citation type="journal article" date="2024" name="IScience">
        <title>Strigolactones Initiate the Formation of Haustorium-like Structures in Castilleja.</title>
        <authorList>
            <person name="Buerger M."/>
            <person name="Peterson D."/>
            <person name="Chory J."/>
        </authorList>
    </citation>
    <scope>NUCLEOTIDE SEQUENCE [LARGE SCALE GENOMIC DNA]</scope>
    <source>
        <strain evidence="5">Tecolote</strain>
        <tissue evidence="5">Flower</tissue>
    </source>
</reference>
<gene>
    <name evidence="5" type="ORF">CASFOL_011737</name>
    <name evidence="4" type="ORF">CASFOL_015233</name>
</gene>
<dbReference type="Pfam" id="PF12697">
    <property type="entry name" value="Abhydrolase_6"/>
    <property type="match status" value="1"/>
</dbReference>
<reference evidence="4" key="2">
    <citation type="submission" date="2024-11" db="EMBL/GenBank/DDBJ databases">
        <authorList>
            <person name="Burger M."/>
            <person name="Chory J."/>
        </authorList>
    </citation>
    <scope>NUCLEOTIDE SEQUENCE</scope>
    <source>
        <strain evidence="4">Tecolote</strain>
        <tissue evidence="4">Flower</tissue>
    </source>
</reference>
<proteinExistence type="inferred from homology"/>
<keyword evidence="6" id="KW-1185">Reference proteome</keyword>
<dbReference type="EMBL" id="JAVIJP010000017">
    <property type="protein sequence ID" value="KAL3640265.1"/>
    <property type="molecule type" value="Genomic_DNA"/>
</dbReference>
<evidence type="ECO:0000313" key="5">
    <source>
        <dbReference type="EMBL" id="KAL3643805.1"/>
    </source>
</evidence>
<dbReference type="PANTHER" id="PTHR43039">
    <property type="entry name" value="ESTERASE-RELATED"/>
    <property type="match status" value="1"/>
</dbReference>
<dbReference type="Proteomes" id="UP001632038">
    <property type="component" value="Unassembled WGS sequence"/>
</dbReference>
<dbReference type="InterPro" id="IPR029058">
    <property type="entry name" value="AB_hydrolase_fold"/>
</dbReference>
<evidence type="ECO:0000313" key="6">
    <source>
        <dbReference type="Proteomes" id="UP001632038"/>
    </source>
</evidence>
<dbReference type="SUPFAM" id="SSF53474">
    <property type="entry name" value="alpha/beta-Hydrolases"/>
    <property type="match status" value="1"/>
</dbReference>
<evidence type="ECO:0000256" key="2">
    <source>
        <dbReference type="ARBA" id="ARBA00022801"/>
    </source>
</evidence>
<organism evidence="4 6">
    <name type="scientific">Castilleja foliolosa</name>
    <dbReference type="NCBI Taxonomy" id="1961234"/>
    <lineage>
        <taxon>Eukaryota</taxon>
        <taxon>Viridiplantae</taxon>
        <taxon>Streptophyta</taxon>
        <taxon>Embryophyta</taxon>
        <taxon>Tracheophyta</taxon>
        <taxon>Spermatophyta</taxon>
        <taxon>Magnoliopsida</taxon>
        <taxon>eudicotyledons</taxon>
        <taxon>Gunneridae</taxon>
        <taxon>Pentapetalae</taxon>
        <taxon>asterids</taxon>
        <taxon>lamiids</taxon>
        <taxon>Lamiales</taxon>
        <taxon>Orobanchaceae</taxon>
        <taxon>Pedicularideae</taxon>
        <taxon>Castillejinae</taxon>
        <taxon>Castilleja</taxon>
    </lineage>
</organism>
<keyword evidence="2" id="KW-0378">Hydrolase</keyword>
<sequence length="246" mass="27103">MSTAGAAHNVRVLGSGETTVVLGHGYGTEQSVWRHLVPHLVDQYKVLLYDNMGAGSTNPDYFDFDRYSSIEGYAYDLLAILEEFNVQKCIYVGHSLTAMVAIAASIFRPDLFHKIIMIAATPRMVNSGDYFGGFEQRHLDQVLAGMKKNNICHDMGQAALVLGCDMDSEAVQEFSRTLFNVTVPCHIIQSSKDMCVPQSVGEYLNNNLGGKSIVEVMSVEGHLPHLSAPEVTIPVLLRHIHYDIAT</sequence>
<dbReference type="EMBL" id="JAVIJP010000015">
    <property type="protein sequence ID" value="KAL3643805.1"/>
    <property type="molecule type" value="Genomic_DNA"/>
</dbReference>
<dbReference type="GO" id="GO:0016787">
    <property type="term" value="F:hydrolase activity"/>
    <property type="evidence" value="ECO:0007669"/>
    <property type="project" value="UniProtKB-KW"/>
</dbReference>
<protein>
    <recommendedName>
        <fullName evidence="3">AB hydrolase-1 domain-containing protein</fullName>
    </recommendedName>
</protein>
<evidence type="ECO:0000256" key="1">
    <source>
        <dbReference type="ARBA" id="ARBA00008645"/>
    </source>
</evidence>
<dbReference type="Gene3D" id="3.40.50.1820">
    <property type="entry name" value="alpha/beta hydrolase"/>
    <property type="match status" value="1"/>
</dbReference>
<dbReference type="InterPro" id="IPR000073">
    <property type="entry name" value="AB_hydrolase_1"/>
</dbReference>
<accession>A0ABD3DD60</accession>
<evidence type="ECO:0000313" key="4">
    <source>
        <dbReference type="EMBL" id="KAL3640265.1"/>
    </source>
</evidence>